<sequence>MWLKVEGFKDLLRGWWQEAGGRGRASFRVASKLKFLKDKIKSWNREVFGRVEVNKNLALQQVDFWDRVESDRSLTERELELKTEAKEAFKNWVLLEETHWRRSSRELWLREGDKNTGFFHRMANAHRRNNSMDKIKINGRWLEEEREVREGVVNAFQQLLSEDQSWKSDIEGLQLKSLNHAEAEGLEQPFTEAEIHLALMEMNGDKAPGPDGFTVAFWQFSWEFVKEEIVDVFKEFYEDKSFAKSLNSTFLVLIPKKGGAEDLGDFRPISLLGGVYKLLAKVLANKIKKVLDKVVSPDQNAFVKGRQILDASLIANEVIDYWLKRKEKGVICKLDIEKAYDSINWNFLMKVMRKMGFGDRWLKWIWWCISTASFSILVNGVPAGYFSNSRGLRQVDPLSPYLFVLGMEVLSAMLRRAVDGGFTSGCSIQGRGGMEINVSHLLFADDTIIFCEARQDHITYLSWILVWFEAASGLRINLAKSEVIPVGEVEDIEMLAVELGCKVGTLPSVYLGLPLGAKHKAMAMWDGVEARMRRRLALWKRQYLSKGGRITLFKSTLASMPIYQLSLFRMPKLVVKRLEKLQRDFLWGGGSMERKIHLINWAVVCTQKESGGLGIRKIDLLNKALLGKWIWRFAIEEDFFWRKVVGVKYGRLGFGWRTKEARGTFGVGVWRDILKESSWCWDNIEFKVGKGTKVSFWTDHCLGQGGWNIRLSRNLNDWELDALGELLQLLRDLRISLEEDAVIWKGESHGLFRIRDAYKLLAGSNVISFPKKGIWVDKVPTKVAFFAWEASWEKVLTLDKLQRRGWQFPNRCFLCGCEEENVNHILLHCIVVRALWEIVLALFGANWVFPEKVKDMLVSWRGPFVGRKRKRIWTSIPLCIFWTGVYGRGVLFAYRFFGMARRSLRGGECWLLVWLLCIRPTMKVNPRELNPYLKDDGNGYPEEMDGTKVGGNRLLSSSVVGDGGASWRMKALKRAQEQAAREGRKFDEVVEERWGSLGQLTVSLASHAAAPSRAHLHAIKSRKKGLTQEHQTPIQDYQRDSEKNSGREYLKDVSVRNPEMKAPKVHNSLSWGKRKGQNVSTKDVGLISDAVASLNKFANDGSFMHEVVHQQNIDTGGPLGSSYANCEGDVMSKSVSLETNQPGEASKQALSANQLAAKALRLRMEGKHKEAEELLKQTEIIKAKQGTEENTGERSGGGTSRYVMHDSSVRRKRKEDDADLHLAQKIMQSKQYNMSSRADDEYDFDDAPSRKTRKKEGGNDRKLTEKNNFANRILTQQERCQFCFENPTRPRHLVVAIANFSYLMLPQWQPVVPGHCCILPMQHESSTRTLDNNVWDEIRNFKKCLIMMFAKQEKDLVFLETVMGLAQQRRHCLVECIPLPRETAKQAPLYFKKAIDEAEDEWSQHNAKKLIDTSEKGLRGSIPKDFPYFHVEFGLNKGFVHVIDDEKQFKSSLGLDVIRGMLRLPEEDMHRRRRHESAEAQKQAVVNFARDWEPFDWTKQLE</sequence>
<dbReference type="PANTHER" id="PTHR12072:SF5">
    <property type="entry name" value="CWF19-LIKE PROTEIN 2"/>
    <property type="match status" value="1"/>
</dbReference>
<comment type="similarity">
    <text evidence="1">Belongs to the CWF19 family.</text>
</comment>
<dbReference type="CDD" id="cd01650">
    <property type="entry name" value="RT_nLTR_like"/>
    <property type="match status" value="1"/>
</dbReference>
<dbReference type="InterPro" id="IPR026960">
    <property type="entry name" value="RVT-Znf"/>
</dbReference>
<name>A0A438F686_VITVI</name>
<dbReference type="Pfam" id="PF13966">
    <property type="entry name" value="zf-RVT"/>
    <property type="match status" value="1"/>
</dbReference>
<feature type="compositionally biased region" description="Basic and acidic residues" evidence="2">
    <location>
        <begin position="1203"/>
        <end position="1222"/>
    </location>
</feature>
<reference evidence="4 5" key="1">
    <citation type="journal article" date="2018" name="PLoS Genet.">
        <title>Population sequencing reveals clonal diversity and ancestral inbreeding in the grapevine cultivar Chardonnay.</title>
        <authorList>
            <person name="Roach M.J."/>
            <person name="Johnson D.L."/>
            <person name="Bohlmann J."/>
            <person name="van Vuuren H.J."/>
            <person name="Jones S.J."/>
            <person name="Pretorius I.S."/>
            <person name="Schmidt S.A."/>
            <person name="Borneman A.R."/>
        </authorList>
    </citation>
    <scope>NUCLEOTIDE SEQUENCE [LARGE SCALE GENOMIC DNA]</scope>
    <source>
        <strain evidence="5">cv. Chardonnay</strain>
        <tissue evidence="4">Leaf</tissue>
    </source>
</reference>
<dbReference type="InterPro" id="IPR000477">
    <property type="entry name" value="RT_dom"/>
</dbReference>
<organism evidence="4 5">
    <name type="scientific">Vitis vinifera</name>
    <name type="common">Grape</name>
    <dbReference type="NCBI Taxonomy" id="29760"/>
    <lineage>
        <taxon>Eukaryota</taxon>
        <taxon>Viridiplantae</taxon>
        <taxon>Streptophyta</taxon>
        <taxon>Embryophyta</taxon>
        <taxon>Tracheophyta</taxon>
        <taxon>Spermatophyta</taxon>
        <taxon>Magnoliopsida</taxon>
        <taxon>eudicotyledons</taxon>
        <taxon>Gunneridae</taxon>
        <taxon>Pentapetalae</taxon>
        <taxon>rosids</taxon>
        <taxon>Vitales</taxon>
        <taxon>Vitaceae</taxon>
        <taxon>Viteae</taxon>
        <taxon>Vitis</taxon>
    </lineage>
</organism>
<evidence type="ECO:0000259" key="3">
    <source>
        <dbReference type="PROSITE" id="PS50878"/>
    </source>
</evidence>
<dbReference type="InterPro" id="IPR043502">
    <property type="entry name" value="DNA/RNA_pol_sf"/>
</dbReference>
<feature type="region of interest" description="Disordered" evidence="2">
    <location>
        <begin position="1182"/>
        <end position="1264"/>
    </location>
</feature>
<dbReference type="Pfam" id="PF04677">
    <property type="entry name" value="CwfJ_C_1"/>
    <property type="match status" value="1"/>
</dbReference>
<dbReference type="Pfam" id="PF04676">
    <property type="entry name" value="CwfJ_C_2"/>
    <property type="match status" value="1"/>
</dbReference>
<dbReference type="Proteomes" id="UP000288805">
    <property type="component" value="Unassembled WGS sequence"/>
</dbReference>
<evidence type="ECO:0000256" key="1">
    <source>
        <dbReference type="ARBA" id="ARBA00006795"/>
    </source>
</evidence>
<dbReference type="InterPro" id="IPR036265">
    <property type="entry name" value="HIT-like_sf"/>
</dbReference>
<dbReference type="PROSITE" id="PS50878">
    <property type="entry name" value="RT_POL"/>
    <property type="match status" value="1"/>
</dbReference>
<feature type="region of interest" description="Disordered" evidence="2">
    <location>
        <begin position="1018"/>
        <end position="1045"/>
    </location>
</feature>
<evidence type="ECO:0000256" key="2">
    <source>
        <dbReference type="SAM" id="MobiDB-lite"/>
    </source>
</evidence>
<feature type="compositionally biased region" description="Basic and acidic residues" evidence="2">
    <location>
        <begin position="1255"/>
        <end position="1264"/>
    </location>
</feature>
<accession>A0A438F686</accession>
<evidence type="ECO:0000313" key="5">
    <source>
        <dbReference type="Proteomes" id="UP000288805"/>
    </source>
</evidence>
<evidence type="ECO:0000313" key="4">
    <source>
        <dbReference type="EMBL" id="RVW55416.1"/>
    </source>
</evidence>
<dbReference type="InterPro" id="IPR006768">
    <property type="entry name" value="Cwf19-like_C_dom-1"/>
</dbReference>
<dbReference type="SUPFAM" id="SSF54197">
    <property type="entry name" value="HIT-like"/>
    <property type="match status" value="1"/>
</dbReference>
<feature type="compositionally biased region" description="Polar residues" evidence="2">
    <location>
        <begin position="1226"/>
        <end position="1236"/>
    </location>
</feature>
<dbReference type="InterPro" id="IPR006767">
    <property type="entry name" value="Cwf19-like_C_dom-2"/>
</dbReference>
<dbReference type="SUPFAM" id="SSF56672">
    <property type="entry name" value="DNA/RNA polymerases"/>
    <property type="match status" value="1"/>
</dbReference>
<dbReference type="Pfam" id="PF00078">
    <property type="entry name" value="RVT_1"/>
    <property type="match status" value="1"/>
</dbReference>
<protein>
    <submittedName>
        <fullName evidence="4">CWF19-like protein 2</fullName>
    </submittedName>
</protein>
<comment type="caution">
    <text evidence="4">The sequence shown here is derived from an EMBL/GenBank/DDBJ whole genome shotgun (WGS) entry which is preliminary data.</text>
</comment>
<proteinExistence type="inferred from homology"/>
<dbReference type="InterPro" id="IPR040194">
    <property type="entry name" value="Cwf19-like"/>
</dbReference>
<dbReference type="EMBL" id="QGNW01001116">
    <property type="protein sequence ID" value="RVW55416.1"/>
    <property type="molecule type" value="Genomic_DNA"/>
</dbReference>
<feature type="domain" description="Reverse transcriptase" evidence="3">
    <location>
        <begin position="235"/>
        <end position="515"/>
    </location>
</feature>
<dbReference type="PANTHER" id="PTHR12072">
    <property type="entry name" value="CWF19, CELL CYCLE CONTROL PROTEIN"/>
    <property type="match status" value="1"/>
</dbReference>
<gene>
    <name evidence="4" type="primary">Cwf19l2</name>
    <name evidence="4" type="ORF">CK203_095540</name>
</gene>